<sequence length="437" mass="48713">MAMTLILGFVGSIRHFLVSAARWAWGLPEPAITEPAATEPAATEPLVIEFLPRTYSADSARGKKRWIKLILRSSRSQWHLKFTFSGTSVQDGTRPIVAKGMKRRNDLRDLCRCVDFRQIPLLDDTVTEVILSLDPSPESVKLPYTTQPSADSEYASIISHLWVCTLEDPLRIRFPVYDSSNGISARRLSEIRVKEELNGDSVYKVLLQGDETPYVYKEVERAHYVPRDTEVLEQELRNLDMFRGTTVGIVQLVAAVVSQNPYQTTQPGKECDPVVLRGFLLEHHPNGTLESALKSPTPETRERWCEWALQIASAFAEMHRRGLAHMDLKPSNVVLSGESDAVLIDISGIGGVTRQWLYPEMLESKKDPLSWGIAAQQQNDIWALGQIILAMADACCADEQKQLLRSVALATTRPCPRIPLSEVIAALSGPAFNLVAI</sequence>
<organism evidence="3 4">
    <name type="scientific">Madurella fahalii</name>
    <dbReference type="NCBI Taxonomy" id="1157608"/>
    <lineage>
        <taxon>Eukaryota</taxon>
        <taxon>Fungi</taxon>
        <taxon>Dikarya</taxon>
        <taxon>Ascomycota</taxon>
        <taxon>Pezizomycotina</taxon>
        <taxon>Sordariomycetes</taxon>
        <taxon>Sordariomycetidae</taxon>
        <taxon>Sordariales</taxon>
        <taxon>Sordariales incertae sedis</taxon>
        <taxon>Madurella</taxon>
    </lineage>
</organism>
<dbReference type="InterPro" id="IPR000719">
    <property type="entry name" value="Prot_kinase_dom"/>
</dbReference>
<evidence type="ECO:0000256" key="1">
    <source>
        <dbReference type="SAM" id="SignalP"/>
    </source>
</evidence>
<dbReference type="Proteomes" id="UP001628179">
    <property type="component" value="Unassembled WGS sequence"/>
</dbReference>
<dbReference type="GeneID" id="98172746"/>
<dbReference type="Gene3D" id="1.10.510.10">
    <property type="entry name" value="Transferase(Phosphotransferase) domain 1"/>
    <property type="match status" value="1"/>
</dbReference>
<dbReference type="PROSITE" id="PS00108">
    <property type="entry name" value="PROTEIN_KINASE_ST"/>
    <property type="match status" value="1"/>
</dbReference>
<dbReference type="InterPro" id="IPR051681">
    <property type="entry name" value="Ser/Thr_Kinases-Pseudokinases"/>
</dbReference>
<evidence type="ECO:0000313" key="3">
    <source>
        <dbReference type="EMBL" id="GAB1311791.1"/>
    </source>
</evidence>
<name>A0ABQ0G202_9PEZI</name>
<dbReference type="PROSITE" id="PS50011">
    <property type="entry name" value="PROTEIN_KINASE_DOM"/>
    <property type="match status" value="1"/>
</dbReference>
<dbReference type="InterPro" id="IPR011009">
    <property type="entry name" value="Kinase-like_dom_sf"/>
</dbReference>
<evidence type="ECO:0000313" key="4">
    <source>
        <dbReference type="Proteomes" id="UP001628179"/>
    </source>
</evidence>
<proteinExistence type="predicted"/>
<keyword evidence="4" id="KW-1185">Reference proteome</keyword>
<dbReference type="SMART" id="SM00220">
    <property type="entry name" value="S_TKc"/>
    <property type="match status" value="1"/>
</dbReference>
<dbReference type="RefSeq" id="XP_070913524.1">
    <property type="nucleotide sequence ID" value="XM_071057423.1"/>
</dbReference>
<dbReference type="Pfam" id="PF00069">
    <property type="entry name" value="Pkinase"/>
    <property type="match status" value="1"/>
</dbReference>
<feature type="chain" id="PRO_5046301822" description="Protein kinase domain-containing protein" evidence="1">
    <location>
        <begin position="21"/>
        <end position="437"/>
    </location>
</feature>
<dbReference type="EMBL" id="BAAFSV010000001">
    <property type="protein sequence ID" value="GAB1311791.1"/>
    <property type="molecule type" value="Genomic_DNA"/>
</dbReference>
<dbReference type="SUPFAM" id="SSF56112">
    <property type="entry name" value="Protein kinase-like (PK-like)"/>
    <property type="match status" value="1"/>
</dbReference>
<dbReference type="PANTHER" id="PTHR44329">
    <property type="entry name" value="SERINE/THREONINE-PROTEIN KINASE TNNI3K-RELATED"/>
    <property type="match status" value="1"/>
</dbReference>
<dbReference type="Gene3D" id="3.30.200.20">
    <property type="entry name" value="Phosphorylase Kinase, domain 1"/>
    <property type="match status" value="1"/>
</dbReference>
<protein>
    <recommendedName>
        <fullName evidence="2">Protein kinase domain-containing protein</fullName>
    </recommendedName>
</protein>
<accession>A0ABQ0G202</accession>
<dbReference type="InterPro" id="IPR008271">
    <property type="entry name" value="Ser/Thr_kinase_AS"/>
</dbReference>
<reference evidence="3 4" key="1">
    <citation type="submission" date="2024-09" db="EMBL/GenBank/DDBJ databases">
        <title>Itraconazole resistance in Madurella fahalii resulting from another homologue of gene encoding cytochrome P450 14-alpha sterol demethylase (CYP51).</title>
        <authorList>
            <person name="Yoshioka I."/>
            <person name="Fahal A.H."/>
            <person name="Kaneko S."/>
            <person name="Yaguchi T."/>
        </authorList>
    </citation>
    <scope>NUCLEOTIDE SEQUENCE [LARGE SCALE GENOMIC DNA]</scope>
    <source>
        <strain evidence="3 4">IFM 68171</strain>
    </source>
</reference>
<comment type="caution">
    <text evidence="3">The sequence shown here is derived from an EMBL/GenBank/DDBJ whole genome shotgun (WGS) entry which is preliminary data.</text>
</comment>
<feature type="signal peptide" evidence="1">
    <location>
        <begin position="1"/>
        <end position="20"/>
    </location>
</feature>
<feature type="domain" description="Protein kinase" evidence="2">
    <location>
        <begin position="188"/>
        <end position="437"/>
    </location>
</feature>
<gene>
    <name evidence="3" type="ORF">MFIFM68171_02001</name>
</gene>
<evidence type="ECO:0000259" key="2">
    <source>
        <dbReference type="PROSITE" id="PS50011"/>
    </source>
</evidence>
<keyword evidence="1" id="KW-0732">Signal</keyword>